<dbReference type="EMBL" id="UOFK01000031">
    <property type="protein sequence ID" value="VAW73207.1"/>
    <property type="molecule type" value="Genomic_DNA"/>
</dbReference>
<protein>
    <submittedName>
        <fullName evidence="1">Uncharacterized protein</fullName>
    </submittedName>
</protein>
<proteinExistence type="predicted"/>
<reference evidence="1" key="1">
    <citation type="submission" date="2018-06" db="EMBL/GenBank/DDBJ databases">
        <authorList>
            <person name="Zhirakovskaya E."/>
        </authorList>
    </citation>
    <scope>NUCLEOTIDE SEQUENCE</scope>
</reference>
<name>A0A3B0YCA5_9ZZZZ</name>
<evidence type="ECO:0000313" key="1">
    <source>
        <dbReference type="EMBL" id="VAW73207.1"/>
    </source>
</evidence>
<sequence>MENESLLKNAVARLKIGYLEDRSHFDGIVNMLDAAIQKASVNEDEIDKLKSIKDQLVVHISAECTRRSFLGSTTCNL</sequence>
<organism evidence="1">
    <name type="scientific">hydrothermal vent metagenome</name>
    <dbReference type="NCBI Taxonomy" id="652676"/>
    <lineage>
        <taxon>unclassified sequences</taxon>
        <taxon>metagenomes</taxon>
        <taxon>ecological metagenomes</taxon>
    </lineage>
</organism>
<dbReference type="AlphaFoldDB" id="A0A3B0YCA5"/>
<accession>A0A3B0YCA5</accession>
<gene>
    <name evidence="1" type="ORF">MNBD_GAMMA13-474</name>
</gene>